<dbReference type="InterPro" id="IPR002035">
    <property type="entry name" value="VWF_A"/>
</dbReference>
<dbReference type="EMBL" id="JBDKWZ010000001">
    <property type="protein sequence ID" value="MEN7546609.1"/>
    <property type="molecule type" value="Genomic_DNA"/>
</dbReference>
<feature type="transmembrane region" description="Helical" evidence="5">
    <location>
        <begin position="318"/>
        <end position="336"/>
    </location>
</feature>
<dbReference type="PANTHER" id="PTHR22550:SF5">
    <property type="entry name" value="LEUCINE ZIPPER PROTEIN 4"/>
    <property type="match status" value="1"/>
</dbReference>
<dbReference type="InterPro" id="IPR050768">
    <property type="entry name" value="UPF0353/GerABKA_families"/>
</dbReference>
<keyword evidence="4 5" id="KW-0472">Membrane</keyword>
<keyword evidence="8" id="KW-1185">Reference proteome</keyword>
<feature type="domain" description="VWFA" evidence="6">
    <location>
        <begin position="108"/>
        <end position="299"/>
    </location>
</feature>
<evidence type="ECO:0000256" key="5">
    <source>
        <dbReference type="SAM" id="Phobius"/>
    </source>
</evidence>
<dbReference type="AlphaFoldDB" id="A0AAW9S103"/>
<sequence>MLDLYKDFWSIEWFLPETFTSFDWEHMYFLYLIPAIPLFFLFRWLFHVKFRQKLDIAIPERKLEGNWTAWMRFVPKILLSICLGFILVALARPQKTSEQVDQWTEGIDIMLVLDISESMQIEDFSPNRLEAAKDVARKFIAGRFQDRIGLVIFSGEAISYAPLTTDYALLNTLVDEIDFTMIDKGGTAIGSAIAVGINRMKESDSKSKVLILLSDGENTAGSIDPITAAELAHAYGIKMYSIGVGKEGKVPFGTDMFGRPRYIEQSLDETALREIARIGEGQYFRATNNQALVEVFNRIDTYEKAEIKETRFKDTKDYYQVYLLYAFLLYFIWMLTKSTFMVNALED</sequence>
<evidence type="ECO:0000256" key="4">
    <source>
        <dbReference type="ARBA" id="ARBA00023136"/>
    </source>
</evidence>
<dbReference type="Proteomes" id="UP001403385">
    <property type="component" value="Unassembled WGS sequence"/>
</dbReference>
<evidence type="ECO:0000313" key="7">
    <source>
        <dbReference type="EMBL" id="MEN7546609.1"/>
    </source>
</evidence>
<keyword evidence="2 5" id="KW-0812">Transmembrane</keyword>
<dbReference type="SUPFAM" id="SSF53300">
    <property type="entry name" value="vWA-like"/>
    <property type="match status" value="1"/>
</dbReference>
<dbReference type="RefSeq" id="WP_346819393.1">
    <property type="nucleotide sequence ID" value="NZ_JBDKWZ010000001.1"/>
</dbReference>
<dbReference type="PANTHER" id="PTHR22550">
    <property type="entry name" value="SPORE GERMINATION PROTEIN"/>
    <property type="match status" value="1"/>
</dbReference>
<dbReference type="CDD" id="cd01467">
    <property type="entry name" value="vWA_BatA_type"/>
    <property type="match status" value="1"/>
</dbReference>
<keyword evidence="3 5" id="KW-1133">Transmembrane helix</keyword>
<dbReference type="InterPro" id="IPR033881">
    <property type="entry name" value="vWA_BatA_type"/>
</dbReference>
<dbReference type="Gene3D" id="3.40.50.410">
    <property type="entry name" value="von Willebrand factor, type A domain"/>
    <property type="match status" value="1"/>
</dbReference>
<reference evidence="7 8" key="1">
    <citation type="submission" date="2024-04" db="EMBL/GenBank/DDBJ databases">
        <title>Novel genus in family Flammeovirgaceae.</title>
        <authorList>
            <person name="Nguyen T.H."/>
            <person name="Vuong T.Q."/>
            <person name="Le H."/>
            <person name="Kim S.-G."/>
        </authorList>
    </citation>
    <scope>NUCLEOTIDE SEQUENCE [LARGE SCALE GENOMIC DNA]</scope>
    <source>
        <strain evidence="7 8">JCM 23209</strain>
    </source>
</reference>
<evidence type="ECO:0000256" key="2">
    <source>
        <dbReference type="ARBA" id="ARBA00022692"/>
    </source>
</evidence>
<dbReference type="InterPro" id="IPR036465">
    <property type="entry name" value="vWFA_dom_sf"/>
</dbReference>
<evidence type="ECO:0000259" key="6">
    <source>
        <dbReference type="PROSITE" id="PS50234"/>
    </source>
</evidence>
<proteinExistence type="predicted"/>
<evidence type="ECO:0000256" key="3">
    <source>
        <dbReference type="ARBA" id="ARBA00022989"/>
    </source>
</evidence>
<protein>
    <submittedName>
        <fullName evidence="7">VWA domain-containing protein</fullName>
    </submittedName>
</protein>
<evidence type="ECO:0000256" key="1">
    <source>
        <dbReference type="ARBA" id="ARBA00022475"/>
    </source>
</evidence>
<gene>
    <name evidence="7" type="ORF">AAG747_01740</name>
</gene>
<comment type="caution">
    <text evidence="7">The sequence shown here is derived from an EMBL/GenBank/DDBJ whole genome shotgun (WGS) entry which is preliminary data.</text>
</comment>
<accession>A0AAW9S103</accession>
<dbReference type="SMART" id="SM00327">
    <property type="entry name" value="VWA"/>
    <property type="match status" value="1"/>
</dbReference>
<name>A0AAW9S103_9BACT</name>
<dbReference type="PROSITE" id="PS50234">
    <property type="entry name" value="VWFA"/>
    <property type="match status" value="1"/>
</dbReference>
<feature type="transmembrane region" description="Helical" evidence="5">
    <location>
        <begin position="28"/>
        <end position="46"/>
    </location>
</feature>
<dbReference type="Pfam" id="PF00092">
    <property type="entry name" value="VWA"/>
    <property type="match status" value="1"/>
</dbReference>
<evidence type="ECO:0000313" key="8">
    <source>
        <dbReference type="Proteomes" id="UP001403385"/>
    </source>
</evidence>
<organism evidence="7 8">
    <name type="scientific">Rapidithrix thailandica</name>
    <dbReference type="NCBI Taxonomy" id="413964"/>
    <lineage>
        <taxon>Bacteria</taxon>
        <taxon>Pseudomonadati</taxon>
        <taxon>Bacteroidota</taxon>
        <taxon>Cytophagia</taxon>
        <taxon>Cytophagales</taxon>
        <taxon>Flammeovirgaceae</taxon>
        <taxon>Rapidithrix</taxon>
    </lineage>
</organism>
<keyword evidence="1" id="KW-1003">Cell membrane</keyword>